<comment type="similarity">
    <text evidence="1 4">Belongs to the glycosyl hydrolase 1 family.</text>
</comment>
<name>A0AAP0IYH5_9MAGN</name>
<dbReference type="PANTHER" id="PTHR10353:SF137">
    <property type="entry name" value="MYROSINASE 3-RELATED"/>
    <property type="match status" value="1"/>
</dbReference>
<dbReference type="InterPro" id="IPR017853">
    <property type="entry name" value="GH"/>
</dbReference>
<evidence type="ECO:0000256" key="4">
    <source>
        <dbReference type="RuleBase" id="RU003690"/>
    </source>
</evidence>
<evidence type="ECO:0000313" key="6">
    <source>
        <dbReference type="Proteomes" id="UP001417504"/>
    </source>
</evidence>
<dbReference type="EMBL" id="JBBNAE010000005">
    <property type="protein sequence ID" value="KAK9123198.1"/>
    <property type="molecule type" value="Genomic_DNA"/>
</dbReference>
<accession>A0AAP0IYH5</accession>
<comment type="caution">
    <text evidence="5">The sequence shown here is derived from an EMBL/GenBank/DDBJ whole genome shotgun (WGS) entry which is preliminary data.</text>
</comment>
<sequence length="156" mass="17776">MSTGSPSHGQEFSRARLHHIDLGKKIKGLPDDGVNEEEIKFYSDLIDELIKHKIVPFVTLFHWDVPQAIEDEYHGFLSPLFVKVLGTCMDPLFFGEYPKSIQSVIDDRLKNVIDVSQLKRVNGTLDFLGLNYYTTYHVKNLLVNPNIDPPSFATDN</sequence>
<gene>
    <name evidence="5" type="ORF">Sjap_012800</name>
</gene>
<dbReference type="Gene3D" id="3.20.20.80">
    <property type="entry name" value="Glycosidases"/>
    <property type="match status" value="2"/>
</dbReference>
<keyword evidence="3" id="KW-0326">Glycosidase</keyword>
<dbReference type="AlphaFoldDB" id="A0AAP0IYH5"/>
<dbReference type="GO" id="GO:0008422">
    <property type="term" value="F:beta-glucosidase activity"/>
    <property type="evidence" value="ECO:0007669"/>
    <property type="project" value="TreeGrafter"/>
</dbReference>
<evidence type="ECO:0000256" key="2">
    <source>
        <dbReference type="ARBA" id="ARBA00022801"/>
    </source>
</evidence>
<dbReference type="PANTHER" id="PTHR10353">
    <property type="entry name" value="GLYCOSYL HYDROLASE"/>
    <property type="match status" value="1"/>
</dbReference>
<dbReference type="Proteomes" id="UP001417504">
    <property type="component" value="Unassembled WGS sequence"/>
</dbReference>
<evidence type="ECO:0000256" key="1">
    <source>
        <dbReference type="ARBA" id="ARBA00010838"/>
    </source>
</evidence>
<dbReference type="GO" id="GO:0005975">
    <property type="term" value="P:carbohydrate metabolic process"/>
    <property type="evidence" value="ECO:0007669"/>
    <property type="project" value="InterPro"/>
</dbReference>
<evidence type="ECO:0008006" key="7">
    <source>
        <dbReference type="Google" id="ProtNLM"/>
    </source>
</evidence>
<keyword evidence="6" id="KW-1185">Reference proteome</keyword>
<dbReference type="Pfam" id="PF00232">
    <property type="entry name" value="Glyco_hydro_1"/>
    <property type="match status" value="2"/>
</dbReference>
<reference evidence="5 6" key="1">
    <citation type="submission" date="2024-01" db="EMBL/GenBank/DDBJ databases">
        <title>Genome assemblies of Stephania.</title>
        <authorList>
            <person name="Yang L."/>
        </authorList>
    </citation>
    <scope>NUCLEOTIDE SEQUENCE [LARGE SCALE GENOMIC DNA]</scope>
    <source>
        <strain evidence="5">QJT</strain>
        <tissue evidence="5">Leaf</tissue>
    </source>
</reference>
<evidence type="ECO:0000313" key="5">
    <source>
        <dbReference type="EMBL" id="KAK9123198.1"/>
    </source>
</evidence>
<dbReference type="SUPFAM" id="SSF51445">
    <property type="entry name" value="(Trans)glycosidases"/>
    <property type="match status" value="1"/>
</dbReference>
<dbReference type="InterPro" id="IPR001360">
    <property type="entry name" value="Glyco_hydro_1"/>
</dbReference>
<evidence type="ECO:0000256" key="3">
    <source>
        <dbReference type="ARBA" id="ARBA00023295"/>
    </source>
</evidence>
<protein>
    <recommendedName>
        <fullName evidence="7">Beta-glucosidase</fullName>
    </recommendedName>
</protein>
<organism evidence="5 6">
    <name type="scientific">Stephania japonica</name>
    <dbReference type="NCBI Taxonomy" id="461633"/>
    <lineage>
        <taxon>Eukaryota</taxon>
        <taxon>Viridiplantae</taxon>
        <taxon>Streptophyta</taxon>
        <taxon>Embryophyta</taxon>
        <taxon>Tracheophyta</taxon>
        <taxon>Spermatophyta</taxon>
        <taxon>Magnoliopsida</taxon>
        <taxon>Ranunculales</taxon>
        <taxon>Menispermaceae</taxon>
        <taxon>Menispermoideae</taxon>
        <taxon>Cissampelideae</taxon>
        <taxon>Stephania</taxon>
    </lineage>
</organism>
<proteinExistence type="inferred from homology"/>
<keyword evidence="2" id="KW-0378">Hydrolase</keyword>